<reference evidence="1" key="1">
    <citation type="submission" date="2020-11" db="EMBL/GenBank/DDBJ databases">
        <authorList>
            <consortium name="DOE Joint Genome Institute"/>
            <person name="Ahrendt S."/>
            <person name="Riley R."/>
            <person name="Andreopoulos W."/>
            <person name="Labutti K."/>
            <person name="Pangilinan J."/>
            <person name="Ruiz-Duenas F.J."/>
            <person name="Barrasa J.M."/>
            <person name="Sanchez-Garcia M."/>
            <person name="Camarero S."/>
            <person name="Miyauchi S."/>
            <person name="Serrano A."/>
            <person name="Linde D."/>
            <person name="Babiker R."/>
            <person name="Drula E."/>
            <person name="Ayuso-Fernandez I."/>
            <person name="Pacheco R."/>
            <person name="Padilla G."/>
            <person name="Ferreira P."/>
            <person name="Barriuso J."/>
            <person name="Kellner H."/>
            <person name="Castanera R."/>
            <person name="Alfaro M."/>
            <person name="Ramirez L."/>
            <person name="Pisabarro A.G."/>
            <person name="Kuo A."/>
            <person name="Tritt A."/>
            <person name="Lipzen A."/>
            <person name="He G."/>
            <person name="Yan M."/>
            <person name="Ng V."/>
            <person name="Cullen D."/>
            <person name="Martin F."/>
            <person name="Rosso M.-N."/>
            <person name="Henrissat B."/>
            <person name="Hibbett D."/>
            <person name="Martinez A.T."/>
            <person name="Grigoriev I.V."/>
        </authorList>
    </citation>
    <scope>NUCLEOTIDE SEQUENCE</scope>
    <source>
        <strain evidence="1">ATCC 90797</strain>
    </source>
</reference>
<proteinExistence type="predicted"/>
<comment type="caution">
    <text evidence="1">The sequence shown here is derived from an EMBL/GenBank/DDBJ whole genome shotgun (WGS) entry which is preliminary data.</text>
</comment>
<keyword evidence="2" id="KW-1185">Reference proteome</keyword>
<evidence type="ECO:0000313" key="1">
    <source>
        <dbReference type="EMBL" id="KAF9493464.1"/>
    </source>
</evidence>
<dbReference type="AlphaFoldDB" id="A0A9P6DE00"/>
<sequence>MADSPTPKTLLLPEILKKIFGLSGEGCNALNAHVCKDCSDEALSVIWHDVDAKKLFSLLSPLGTVLHIGFTRELEEED</sequence>
<evidence type="ECO:0000313" key="2">
    <source>
        <dbReference type="Proteomes" id="UP000807025"/>
    </source>
</evidence>
<dbReference type="Proteomes" id="UP000807025">
    <property type="component" value="Unassembled WGS sequence"/>
</dbReference>
<dbReference type="EMBL" id="MU154585">
    <property type="protein sequence ID" value="KAF9493464.1"/>
    <property type="molecule type" value="Genomic_DNA"/>
</dbReference>
<gene>
    <name evidence="1" type="ORF">BDN71DRAFT_1096389</name>
</gene>
<accession>A0A9P6DE00</accession>
<name>A0A9P6DE00_PLEER</name>
<organism evidence="1 2">
    <name type="scientific">Pleurotus eryngii</name>
    <name type="common">Boletus of the steppes</name>
    <dbReference type="NCBI Taxonomy" id="5323"/>
    <lineage>
        <taxon>Eukaryota</taxon>
        <taxon>Fungi</taxon>
        <taxon>Dikarya</taxon>
        <taxon>Basidiomycota</taxon>
        <taxon>Agaricomycotina</taxon>
        <taxon>Agaricomycetes</taxon>
        <taxon>Agaricomycetidae</taxon>
        <taxon>Agaricales</taxon>
        <taxon>Pleurotineae</taxon>
        <taxon>Pleurotaceae</taxon>
        <taxon>Pleurotus</taxon>
    </lineage>
</organism>
<protein>
    <submittedName>
        <fullName evidence="1">Uncharacterized protein</fullName>
    </submittedName>
</protein>